<sequence>MASRRFRGRPSSRDRFERREETFENRGYEEPGRFRNFDAKGREIPNIRGREERPDFKSQEDLTARDRIRIENQEFDRKRHRSSSRNRRPSPGHTSHEKVPKEHSRSRSHRSRSPKRSYNGERSGHSRERRGRSRERHGHSREAGGHTREVEMRDRVVDRGEVRFEPPDHRYGEIGDGKGGRYAAFATEERSRMGNRFSPPAPVEFPDGNVEMELKPKYNTEDYVEYPDIRMYRGGPAENSDVAFMDKNISRNDNIPSLMDRQGFPPNQSGFADNPQEHFMEQRSQKDFQDADTPLIPEFNPELSRLSSYEWIRLVEDTAKQYEWQKDEKQYIMASRLAGYARQWYLTAGVRYKTWNDLKFAFLQAFPTEMSYFNLLQKMIARVKEDTESMTSYFHHKVALLNACEIQGRKAVSCIIGGLQNKSVQMKAKAQNFEDPDELYLFLRSNDAESLPVEVKNEKDKPPIINKKCFICKEVGHIKSQCPNRPKGERDPREDKKEPSMFNKVMHGSLSRAPTFHKYFTEININGITLKAYVDQTSECTTIRQATANHLKLPVKKDYKVIRGFAGNSFSSIGIVEVPLCIDRAIANVQLCVIPDHLQAIPVIVGQNFTEQSHIVIMKDGEKVRFYQRMDNGKTNFDF</sequence>
<dbReference type="SUPFAM" id="SSF57756">
    <property type="entry name" value="Retrovirus zinc finger-like domains"/>
    <property type="match status" value="1"/>
</dbReference>
<dbReference type="EMBL" id="VTPC01000990">
    <property type="protein sequence ID" value="KAF2903588.1"/>
    <property type="molecule type" value="Genomic_DNA"/>
</dbReference>
<dbReference type="InterPro" id="IPR036875">
    <property type="entry name" value="Znf_CCHC_sf"/>
</dbReference>
<keyword evidence="1" id="KW-0479">Metal-binding</keyword>
<dbReference type="PROSITE" id="PS50158">
    <property type="entry name" value="ZF_CCHC"/>
    <property type="match status" value="1"/>
</dbReference>
<feature type="compositionally biased region" description="Basic residues" evidence="2">
    <location>
        <begin position="127"/>
        <end position="139"/>
    </location>
</feature>
<evidence type="ECO:0000256" key="1">
    <source>
        <dbReference type="PROSITE-ProRule" id="PRU00047"/>
    </source>
</evidence>
<dbReference type="OrthoDB" id="6725237at2759"/>
<feature type="domain" description="CCHC-type" evidence="3">
    <location>
        <begin position="468"/>
        <end position="484"/>
    </location>
</feature>
<feature type="compositionally biased region" description="Basic and acidic residues" evidence="2">
    <location>
        <begin position="11"/>
        <end position="77"/>
    </location>
</feature>
<gene>
    <name evidence="4" type="ORF">ILUMI_02608</name>
</gene>
<name>A0A8K0DHZ1_IGNLU</name>
<evidence type="ECO:0000259" key="3">
    <source>
        <dbReference type="PROSITE" id="PS50158"/>
    </source>
</evidence>
<dbReference type="InterPro" id="IPR001878">
    <property type="entry name" value="Znf_CCHC"/>
</dbReference>
<dbReference type="Gene3D" id="2.40.70.10">
    <property type="entry name" value="Acid Proteases"/>
    <property type="match status" value="1"/>
</dbReference>
<feature type="compositionally biased region" description="Basic and acidic residues" evidence="2">
    <location>
        <begin position="94"/>
        <end position="105"/>
    </location>
</feature>
<evidence type="ECO:0000313" key="5">
    <source>
        <dbReference type="Proteomes" id="UP000801492"/>
    </source>
</evidence>
<feature type="compositionally biased region" description="Basic and acidic residues" evidence="2">
    <location>
        <begin position="140"/>
        <end position="158"/>
    </location>
</feature>
<keyword evidence="5" id="KW-1185">Reference proteome</keyword>
<dbReference type="InterPro" id="IPR021109">
    <property type="entry name" value="Peptidase_aspartic_dom_sf"/>
</dbReference>
<feature type="compositionally biased region" description="Basic residues" evidence="2">
    <location>
        <begin position="1"/>
        <end position="10"/>
    </location>
</feature>
<feature type="compositionally biased region" description="Basic residues" evidence="2">
    <location>
        <begin position="78"/>
        <end position="90"/>
    </location>
</feature>
<dbReference type="AlphaFoldDB" id="A0A8K0DHZ1"/>
<reference evidence="4" key="1">
    <citation type="submission" date="2019-08" db="EMBL/GenBank/DDBJ databases">
        <title>The genome of the North American firefly Photinus pyralis.</title>
        <authorList>
            <consortium name="Photinus pyralis genome working group"/>
            <person name="Fallon T.R."/>
            <person name="Sander Lower S.E."/>
            <person name="Weng J.-K."/>
        </authorList>
    </citation>
    <scope>NUCLEOTIDE SEQUENCE</scope>
    <source>
        <strain evidence="4">TRF0915ILg1</strain>
        <tissue evidence="4">Whole body</tissue>
    </source>
</reference>
<proteinExistence type="predicted"/>
<dbReference type="SMART" id="SM00343">
    <property type="entry name" value="ZnF_C2HC"/>
    <property type="match status" value="1"/>
</dbReference>
<dbReference type="GO" id="GO:0008270">
    <property type="term" value="F:zinc ion binding"/>
    <property type="evidence" value="ECO:0007669"/>
    <property type="project" value="UniProtKB-KW"/>
</dbReference>
<dbReference type="Gene3D" id="4.10.60.10">
    <property type="entry name" value="Zinc finger, CCHC-type"/>
    <property type="match status" value="1"/>
</dbReference>
<comment type="caution">
    <text evidence="4">The sequence shown here is derived from an EMBL/GenBank/DDBJ whole genome shotgun (WGS) entry which is preliminary data.</text>
</comment>
<dbReference type="GO" id="GO:0003676">
    <property type="term" value="F:nucleic acid binding"/>
    <property type="evidence" value="ECO:0007669"/>
    <property type="project" value="InterPro"/>
</dbReference>
<accession>A0A8K0DHZ1</accession>
<dbReference type="Pfam" id="PF00098">
    <property type="entry name" value="zf-CCHC"/>
    <property type="match status" value="1"/>
</dbReference>
<organism evidence="4 5">
    <name type="scientific">Ignelater luminosus</name>
    <name type="common">Cucubano</name>
    <name type="synonym">Pyrophorus luminosus</name>
    <dbReference type="NCBI Taxonomy" id="2038154"/>
    <lineage>
        <taxon>Eukaryota</taxon>
        <taxon>Metazoa</taxon>
        <taxon>Ecdysozoa</taxon>
        <taxon>Arthropoda</taxon>
        <taxon>Hexapoda</taxon>
        <taxon>Insecta</taxon>
        <taxon>Pterygota</taxon>
        <taxon>Neoptera</taxon>
        <taxon>Endopterygota</taxon>
        <taxon>Coleoptera</taxon>
        <taxon>Polyphaga</taxon>
        <taxon>Elateriformia</taxon>
        <taxon>Elateroidea</taxon>
        <taxon>Elateridae</taxon>
        <taxon>Agrypninae</taxon>
        <taxon>Pyrophorini</taxon>
        <taxon>Ignelater</taxon>
    </lineage>
</organism>
<keyword evidence="1" id="KW-0862">Zinc</keyword>
<keyword evidence="1" id="KW-0863">Zinc-finger</keyword>
<feature type="region of interest" description="Disordered" evidence="2">
    <location>
        <begin position="1"/>
        <end position="158"/>
    </location>
</feature>
<dbReference type="Proteomes" id="UP000801492">
    <property type="component" value="Unassembled WGS sequence"/>
</dbReference>
<evidence type="ECO:0000313" key="4">
    <source>
        <dbReference type="EMBL" id="KAF2903588.1"/>
    </source>
</evidence>
<feature type="compositionally biased region" description="Basic residues" evidence="2">
    <location>
        <begin position="106"/>
        <end position="115"/>
    </location>
</feature>
<evidence type="ECO:0000256" key="2">
    <source>
        <dbReference type="SAM" id="MobiDB-lite"/>
    </source>
</evidence>
<protein>
    <recommendedName>
        <fullName evidence="3">CCHC-type domain-containing protein</fullName>
    </recommendedName>
</protein>
<dbReference type="SUPFAM" id="SSF50630">
    <property type="entry name" value="Acid proteases"/>
    <property type="match status" value="1"/>
</dbReference>